<feature type="non-terminal residue" evidence="2">
    <location>
        <position position="1"/>
    </location>
</feature>
<name>X0WVC5_9ZZZZ</name>
<feature type="transmembrane region" description="Helical" evidence="1">
    <location>
        <begin position="28"/>
        <end position="47"/>
    </location>
</feature>
<comment type="caution">
    <text evidence="2">The sequence shown here is derived from an EMBL/GenBank/DDBJ whole genome shotgun (WGS) entry which is preliminary data.</text>
</comment>
<gene>
    <name evidence="2" type="ORF">S01H1_65159</name>
</gene>
<keyword evidence="1" id="KW-1133">Transmembrane helix</keyword>
<accession>X0WVC5</accession>
<proteinExistence type="predicted"/>
<protein>
    <submittedName>
        <fullName evidence="2">Uncharacterized protein</fullName>
    </submittedName>
</protein>
<reference evidence="2" key="1">
    <citation type="journal article" date="2014" name="Front. Microbiol.">
        <title>High frequency of phylogenetically diverse reductive dehalogenase-homologous genes in deep subseafloor sedimentary metagenomes.</title>
        <authorList>
            <person name="Kawai M."/>
            <person name="Futagami T."/>
            <person name="Toyoda A."/>
            <person name="Takaki Y."/>
            <person name="Nishi S."/>
            <person name="Hori S."/>
            <person name="Arai W."/>
            <person name="Tsubouchi T."/>
            <person name="Morono Y."/>
            <person name="Uchiyama I."/>
            <person name="Ito T."/>
            <person name="Fujiyama A."/>
            <person name="Inagaki F."/>
            <person name="Takami H."/>
        </authorList>
    </citation>
    <scope>NUCLEOTIDE SEQUENCE</scope>
    <source>
        <strain evidence="2">Expedition CK06-06</strain>
    </source>
</reference>
<evidence type="ECO:0000256" key="1">
    <source>
        <dbReference type="SAM" id="Phobius"/>
    </source>
</evidence>
<keyword evidence="1" id="KW-0472">Membrane</keyword>
<dbReference type="EMBL" id="BARS01043001">
    <property type="protein sequence ID" value="GAG34924.1"/>
    <property type="molecule type" value="Genomic_DNA"/>
</dbReference>
<organism evidence="2">
    <name type="scientific">marine sediment metagenome</name>
    <dbReference type="NCBI Taxonomy" id="412755"/>
    <lineage>
        <taxon>unclassified sequences</taxon>
        <taxon>metagenomes</taxon>
        <taxon>ecological metagenomes</taxon>
    </lineage>
</organism>
<evidence type="ECO:0000313" key="2">
    <source>
        <dbReference type="EMBL" id="GAG34924.1"/>
    </source>
</evidence>
<feature type="non-terminal residue" evidence="2">
    <location>
        <position position="250"/>
    </location>
</feature>
<dbReference type="AlphaFoldDB" id="X0WVC5"/>
<keyword evidence="1" id="KW-0812">Transmembrane</keyword>
<sequence>LDESEKQKTGVTAPNIWRTIMKSPITKIAAAVVVISGVLIVMHFVGLSTATVTFAEVIEPIFNAKTAILDIIIGEEGEGPVIHDQIKGSLIRRTMSGMEDVVSIIDLEAGRMLTLTVSKKEAAYIDLKGLPSMPNYMDTLRNVISELQDTPRFVVEELGEQEIDGQRVIGFRAKHPKTEITIWADPETALPVRIEQIGGQMKVICKNLKFDVPMDESLLSMDVPEGYTLQQVELDLLGSTEQDFIEGLRI</sequence>